<keyword evidence="2" id="KW-0328">Glycosyltransferase</keyword>
<dbReference type="Pfam" id="PF00534">
    <property type="entry name" value="Glycos_transf_1"/>
    <property type="match status" value="1"/>
</dbReference>
<evidence type="ECO:0000313" key="10">
    <source>
        <dbReference type="Proteomes" id="UP000317593"/>
    </source>
</evidence>
<dbReference type="SUPFAM" id="SSF53756">
    <property type="entry name" value="UDP-Glycosyltransferase/glycogen phosphorylase"/>
    <property type="match status" value="1"/>
</dbReference>
<dbReference type="GO" id="GO:0016438">
    <property type="term" value="F:tRNA-queuosine(34) beta-mannosyltransferase activity"/>
    <property type="evidence" value="ECO:0007669"/>
    <property type="project" value="UniProtKB-EC"/>
</dbReference>
<dbReference type="InterPro" id="IPR022701">
    <property type="entry name" value="QTMAN_N"/>
</dbReference>
<evidence type="ECO:0000256" key="4">
    <source>
        <dbReference type="ARBA" id="ARBA00044517"/>
    </source>
</evidence>
<sequence length="377" mass="43775">MNILAVEPFYSGSHKAFLKGLQEHSRHNIIPVNLSYKGRKWRMHGNAVVLAGMAQDVEAEIDLLLVSSMTDLPSFLSLTNPRFSEVPKVMYMHENQFTQPVPEGEERDLTYCYLNYLSMLSADRLIFSSNFHRDDFLNALPKFLQHYPDDLHYYPVDKIAAKSIVLYPGLDLKRFDAQPDQRDSNENPVIVWNQRWQFDRNPAMFFRVLNRLNDIDLKFDLILAGDTQHEKPEEFEKAWERYGRHITHFGYVENKESYSKLLHKGDIVVSTATYEFFCVAIMEAVYCGCHPLVPNRLHYPELIPKSLHKPLLHAPVLYDTEDDLFHYLKDLLTGETNPLPKASLQNINKHLGWDERIEQYDTVFEECSGMSISSALS</sequence>
<dbReference type="Gene3D" id="3.40.50.2000">
    <property type="entry name" value="Glycogen Phosphorylase B"/>
    <property type="match status" value="1"/>
</dbReference>
<evidence type="ECO:0000256" key="3">
    <source>
        <dbReference type="ARBA" id="ARBA00022679"/>
    </source>
</evidence>
<organism evidence="9 10">
    <name type="scientific">Fodinibius sediminis</name>
    <dbReference type="NCBI Taxonomy" id="1214077"/>
    <lineage>
        <taxon>Bacteria</taxon>
        <taxon>Pseudomonadati</taxon>
        <taxon>Balneolota</taxon>
        <taxon>Balneolia</taxon>
        <taxon>Balneolales</taxon>
        <taxon>Balneolaceae</taxon>
        <taxon>Fodinibius</taxon>
    </lineage>
</organism>
<name>A0A521B0I1_9BACT</name>
<feature type="domain" description="Glycosyl transferase family 1" evidence="7">
    <location>
        <begin position="184"/>
        <end position="303"/>
    </location>
</feature>
<reference evidence="9 10" key="1">
    <citation type="submission" date="2017-05" db="EMBL/GenBank/DDBJ databases">
        <authorList>
            <person name="Varghese N."/>
            <person name="Submissions S."/>
        </authorList>
    </citation>
    <scope>NUCLEOTIDE SEQUENCE [LARGE SCALE GENOMIC DNA]</scope>
    <source>
        <strain evidence="9 10">DSM 21194</strain>
    </source>
</reference>
<accession>A0A521B0I1</accession>
<gene>
    <name evidence="9" type="ORF">SAMN06265218_10251</name>
</gene>
<comment type="similarity">
    <text evidence="1">Belongs to the glycosyltransferase group 1 family. Glycosyltransferase 4 subfamily.</text>
</comment>
<proteinExistence type="inferred from homology"/>
<dbReference type="PANTHER" id="PTHR13615:SF3">
    <property type="entry name" value="GLYCOSYLTRANSFERASE-LIKE DOMAIN-CONTAINING PROTEIN 1"/>
    <property type="match status" value="1"/>
</dbReference>
<evidence type="ECO:0000259" key="8">
    <source>
        <dbReference type="Pfam" id="PF12038"/>
    </source>
</evidence>
<evidence type="ECO:0000256" key="1">
    <source>
        <dbReference type="ARBA" id="ARBA00009481"/>
    </source>
</evidence>
<dbReference type="AlphaFoldDB" id="A0A521B0I1"/>
<dbReference type="EC" id="2.4.1.110" evidence="4"/>
<dbReference type="Proteomes" id="UP000317593">
    <property type="component" value="Unassembled WGS sequence"/>
</dbReference>
<dbReference type="InterPro" id="IPR051862">
    <property type="entry name" value="GT-like_domain_containing_1"/>
</dbReference>
<evidence type="ECO:0000259" key="7">
    <source>
        <dbReference type="Pfam" id="PF00534"/>
    </source>
</evidence>
<evidence type="ECO:0000256" key="6">
    <source>
        <dbReference type="ARBA" id="ARBA00048439"/>
    </source>
</evidence>
<evidence type="ECO:0000256" key="5">
    <source>
        <dbReference type="ARBA" id="ARBA00044539"/>
    </source>
</evidence>
<keyword evidence="3 9" id="KW-0808">Transferase</keyword>
<feature type="domain" description="tRNA-queuosine alpha-mannosyltransferase N-terminal" evidence="8">
    <location>
        <begin position="2"/>
        <end position="170"/>
    </location>
</feature>
<keyword evidence="10" id="KW-1185">Reference proteome</keyword>
<dbReference type="OrthoDB" id="9792163at2"/>
<dbReference type="Pfam" id="PF12038">
    <property type="entry name" value="QTMAN_N"/>
    <property type="match status" value="1"/>
</dbReference>
<comment type="catalytic activity">
    <reaction evidence="6">
        <text>queuosine(34) in tRNA(Asp) + GDP-alpha-D-mannose = O-4''-alpha-D-mannosylqueuosine(34) in tRNA(Asp) + GDP + H(+)</text>
        <dbReference type="Rhea" id="RHEA:12885"/>
        <dbReference type="Rhea" id="RHEA-COMP:18572"/>
        <dbReference type="Rhea" id="RHEA-COMP:18581"/>
        <dbReference type="ChEBI" id="CHEBI:15378"/>
        <dbReference type="ChEBI" id="CHEBI:57527"/>
        <dbReference type="ChEBI" id="CHEBI:58189"/>
        <dbReference type="ChEBI" id="CHEBI:194431"/>
        <dbReference type="ChEBI" id="CHEBI:194442"/>
        <dbReference type="EC" id="2.4.1.110"/>
    </reaction>
    <physiologicalReaction direction="left-to-right" evidence="6">
        <dbReference type="Rhea" id="RHEA:12886"/>
    </physiologicalReaction>
</comment>
<dbReference type="InterPro" id="IPR001296">
    <property type="entry name" value="Glyco_trans_1"/>
</dbReference>
<dbReference type="EMBL" id="FXTH01000002">
    <property type="protein sequence ID" value="SMO40539.1"/>
    <property type="molecule type" value="Genomic_DNA"/>
</dbReference>
<evidence type="ECO:0000313" key="9">
    <source>
        <dbReference type="EMBL" id="SMO40539.1"/>
    </source>
</evidence>
<evidence type="ECO:0000256" key="2">
    <source>
        <dbReference type="ARBA" id="ARBA00022676"/>
    </source>
</evidence>
<dbReference type="PANTHER" id="PTHR13615">
    <property type="entry name" value="GLYCOSYLTRANSFERASE-LIKE 1"/>
    <property type="match status" value="1"/>
</dbReference>
<protein>
    <recommendedName>
        <fullName evidence="5">tRNA-queuosine alpha-mannosyltransferase</fullName>
        <ecNumber evidence="4">2.4.1.110</ecNumber>
    </recommendedName>
</protein>